<evidence type="ECO:0000313" key="3">
    <source>
        <dbReference type="Proteomes" id="UP000494249"/>
    </source>
</evidence>
<name>A0A6J5C9Q0_9BURK</name>
<reference evidence="2 3" key="1">
    <citation type="submission" date="2020-04" db="EMBL/GenBank/DDBJ databases">
        <authorList>
            <person name="De Canck E."/>
        </authorList>
    </citation>
    <scope>NUCLEOTIDE SEQUENCE [LARGE SCALE GENOMIC DNA]</scope>
    <source>
        <strain evidence="2 3">LMG 22037</strain>
    </source>
</reference>
<dbReference type="EMBL" id="CADIKB010000042">
    <property type="protein sequence ID" value="CAB3731517.1"/>
    <property type="molecule type" value="Genomic_DNA"/>
</dbReference>
<dbReference type="AlphaFoldDB" id="A0A6J5C9Q0"/>
<dbReference type="CDD" id="cd00229">
    <property type="entry name" value="SGNH_hydrolase"/>
    <property type="match status" value="1"/>
</dbReference>
<evidence type="ECO:0000313" key="2">
    <source>
        <dbReference type="EMBL" id="CAB3731517.1"/>
    </source>
</evidence>
<dbReference type="Pfam" id="PF13472">
    <property type="entry name" value="Lipase_GDSL_2"/>
    <property type="match status" value="1"/>
</dbReference>
<feature type="domain" description="SGNH hydrolase-type esterase" evidence="1">
    <location>
        <begin position="33"/>
        <end position="218"/>
    </location>
</feature>
<dbReference type="Gene3D" id="3.40.50.1110">
    <property type="entry name" value="SGNH hydrolase"/>
    <property type="match status" value="1"/>
</dbReference>
<dbReference type="Proteomes" id="UP000494249">
    <property type="component" value="Unassembled WGS sequence"/>
</dbReference>
<evidence type="ECO:0000259" key="1">
    <source>
        <dbReference type="Pfam" id="PF13472"/>
    </source>
</evidence>
<organism evidence="2 3">
    <name type="scientific">Paraburkholderia phenoliruptrix</name>
    <dbReference type="NCBI Taxonomy" id="252970"/>
    <lineage>
        <taxon>Bacteria</taxon>
        <taxon>Pseudomonadati</taxon>
        <taxon>Pseudomonadota</taxon>
        <taxon>Betaproteobacteria</taxon>
        <taxon>Burkholderiales</taxon>
        <taxon>Burkholderiaceae</taxon>
        <taxon>Paraburkholderia</taxon>
    </lineage>
</organism>
<dbReference type="InterPro" id="IPR013830">
    <property type="entry name" value="SGNH_hydro"/>
</dbReference>
<proteinExistence type="predicted"/>
<protein>
    <recommendedName>
        <fullName evidence="1">SGNH hydrolase-type esterase domain-containing protein</fullName>
    </recommendedName>
</protein>
<dbReference type="RefSeq" id="WP_082201428.1">
    <property type="nucleotide sequence ID" value="NZ_CADFGL010000040.1"/>
</dbReference>
<gene>
    <name evidence="2" type="ORF">LMG22037_05620</name>
</gene>
<dbReference type="GO" id="GO:0016788">
    <property type="term" value="F:hydrolase activity, acting on ester bonds"/>
    <property type="evidence" value="ECO:0007669"/>
    <property type="project" value="UniProtKB-ARBA"/>
</dbReference>
<accession>A0A6J5C9Q0</accession>
<dbReference type="SUPFAM" id="SSF52266">
    <property type="entry name" value="SGNH hydrolase"/>
    <property type="match status" value="1"/>
</dbReference>
<dbReference type="InterPro" id="IPR036514">
    <property type="entry name" value="SGNH_hydro_sf"/>
</dbReference>
<sequence length="449" mass="47822">MGILDAPSLSKSVADARYAPLTVSRLHENAVAALGDSRTDMVSDAFISTAPTITQFAANGYLNWARFLSGQRFHFDDTLNFGKSGDTIAQCAARVPNVIASGVSRCFVLIGTNDLAVTPIATMIDQWTNQIIIPLQRAGIQPIVLLEYPRVGITAYALGVKNQFNDYIRRFAQAQHAVPSSVRCILIDAQDYMEDYAGAAGSALSDRLYDGTHPSMIGAYWLGKAISDVITQLWPPRRFSCSPADLYDSTNNPRGILNANPALLGTAGLLVANTGVTPTGQIATGFKLYRGAGTSTSLTFSGAKENPRTDGPTSGERQRVTVNITGVGSSAETYILQPTTNPSAYVAAGTTVELSCAVQFVSAPVNLIGLELQMAEIGPATPHQAVDMVRQTSFKMPAIAVSGRLRTPPFPLQSGVTSISSYVRMVFDASSGSASGDVYFSDFQMRPVV</sequence>